<keyword evidence="4" id="KW-0808">Transferase</keyword>
<name>A0ABX6S857_9BACI</name>
<dbReference type="Pfam" id="PF00512">
    <property type="entry name" value="HisKA"/>
    <property type="match status" value="1"/>
</dbReference>
<organism evidence="12 13">
    <name type="scientific">Metabacillus elymi</name>
    <dbReference type="NCBI Taxonomy" id="2745198"/>
    <lineage>
        <taxon>Bacteria</taxon>
        <taxon>Bacillati</taxon>
        <taxon>Bacillota</taxon>
        <taxon>Bacilli</taxon>
        <taxon>Bacillales</taxon>
        <taxon>Bacillaceae</taxon>
        <taxon>Metabacillus</taxon>
    </lineage>
</organism>
<evidence type="ECO:0000256" key="8">
    <source>
        <dbReference type="ARBA" id="ARBA00023012"/>
    </source>
</evidence>
<dbReference type="Gene3D" id="3.30.565.10">
    <property type="entry name" value="Histidine kinase-like ATPase, C-terminal domain"/>
    <property type="match status" value="1"/>
</dbReference>
<dbReference type="InterPro" id="IPR035965">
    <property type="entry name" value="PAS-like_dom_sf"/>
</dbReference>
<dbReference type="InterPro" id="IPR000700">
    <property type="entry name" value="PAS-assoc_C"/>
</dbReference>
<dbReference type="Gene3D" id="3.30.450.20">
    <property type="entry name" value="PAS domain"/>
    <property type="match status" value="1"/>
</dbReference>
<feature type="domain" description="PAS" evidence="10">
    <location>
        <begin position="200"/>
        <end position="245"/>
    </location>
</feature>
<evidence type="ECO:0000256" key="6">
    <source>
        <dbReference type="ARBA" id="ARBA00022777"/>
    </source>
</evidence>
<gene>
    <name evidence="12" type="ORF">HUW50_22110</name>
</gene>
<evidence type="ECO:0000256" key="2">
    <source>
        <dbReference type="ARBA" id="ARBA00012438"/>
    </source>
</evidence>
<comment type="catalytic activity">
    <reaction evidence="1">
        <text>ATP + protein L-histidine = ADP + protein N-phospho-L-histidine.</text>
        <dbReference type="EC" id="2.7.13.3"/>
    </reaction>
</comment>
<dbReference type="Pfam" id="PF00989">
    <property type="entry name" value="PAS"/>
    <property type="match status" value="1"/>
</dbReference>
<dbReference type="NCBIfam" id="TIGR00229">
    <property type="entry name" value="sensory_box"/>
    <property type="match status" value="1"/>
</dbReference>
<keyword evidence="6" id="KW-0418">Kinase</keyword>
<dbReference type="SMART" id="SM00388">
    <property type="entry name" value="HisKA"/>
    <property type="match status" value="1"/>
</dbReference>
<dbReference type="InterPro" id="IPR003594">
    <property type="entry name" value="HATPase_dom"/>
</dbReference>
<evidence type="ECO:0000313" key="13">
    <source>
        <dbReference type="Proteomes" id="UP000515490"/>
    </source>
</evidence>
<dbReference type="InterPro" id="IPR029016">
    <property type="entry name" value="GAF-like_dom_sf"/>
</dbReference>
<dbReference type="InterPro" id="IPR000014">
    <property type="entry name" value="PAS"/>
</dbReference>
<sequence length="536" mass="60772">MNKVPFYILESKQYCSSKGMNTNDIPFPKLCLMKDVHIQRVSEYQEFLTVSRHFIKKLLFFMKNTPTLVVISDDKGYVLEMYGDQTIQSMVHSLGIQEGVLFDESGVGTNSISLALKHKEPIQLIGTDHYHDCLHSTTCMTVPFYFEDLERRSGTVSIMSTIDYASSFHLGLLSSAVDSIERELKIRKQNRRLNILHQVMVDSTQNGIVIIDTKGIITEFNQAGEYITGFDKDMVIGSHIDILKPISSYVNKILKNGSKYKNLEVTFYSLIEGKEKTSLFDALPIYDENNSLLGAFVQFRDISDRIELEKQVIATEKLSLIGKLGAGLAHEIRNPLTSVIGFIQLLKKEVGKKHTEKHFKIILDELERIKRLVNQLMMMAKPSTNERTECNIVELTKETIYLMNSQATQHNVTVDFQTGLKENLHILIDESQIKQVLINIIKNAIEAIDNGGNINVSLAQVSHLNDYYIEIEVKDDGNGLTEEQLKKLFTPFYSSKEKGLGLGLSICKQIIESHKGKMEVSSFINEGTTFKIKLPR</sequence>
<dbReference type="InterPro" id="IPR013767">
    <property type="entry name" value="PAS_fold"/>
</dbReference>
<evidence type="ECO:0000259" key="11">
    <source>
        <dbReference type="PROSITE" id="PS50113"/>
    </source>
</evidence>
<reference evidence="12 13" key="1">
    <citation type="submission" date="2020-06" db="EMBL/GenBank/DDBJ databases">
        <title>Metabacillus dokdonensis sp. nov., isolated from the rhizosphere of Elymus tsukushiensis, a plant native to the Dokdo Islands, Republic of Korea.</title>
        <authorList>
            <person name="Lee S.Y."/>
            <person name="Hwang Y.J."/>
            <person name="Son J.S."/>
            <person name="Ghim S.Y."/>
        </authorList>
    </citation>
    <scope>NUCLEOTIDE SEQUENCE [LARGE SCALE GENOMIC DNA]</scope>
    <source>
        <strain evidence="12 13">KUDC1714</strain>
    </source>
</reference>
<dbReference type="InterPro" id="IPR005467">
    <property type="entry name" value="His_kinase_dom"/>
</dbReference>
<dbReference type="SUPFAM" id="SSF55785">
    <property type="entry name" value="PYP-like sensor domain (PAS domain)"/>
    <property type="match status" value="1"/>
</dbReference>
<dbReference type="SMART" id="SM00387">
    <property type="entry name" value="HATPase_c"/>
    <property type="match status" value="1"/>
</dbReference>
<dbReference type="PROSITE" id="PS50112">
    <property type="entry name" value="PAS"/>
    <property type="match status" value="1"/>
</dbReference>
<feature type="domain" description="Histidine kinase" evidence="9">
    <location>
        <begin position="327"/>
        <end position="536"/>
    </location>
</feature>
<evidence type="ECO:0000256" key="3">
    <source>
        <dbReference type="ARBA" id="ARBA00022553"/>
    </source>
</evidence>
<dbReference type="EC" id="2.7.13.3" evidence="2"/>
<keyword evidence="13" id="KW-1185">Reference proteome</keyword>
<dbReference type="Gene3D" id="1.10.287.130">
    <property type="match status" value="1"/>
</dbReference>
<evidence type="ECO:0000313" key="12">
    <source>
        <dbReference type="EMBL" id="QNF29943.1"/>
    </source>
</evidence>
<evidence type="ECO:0000259" key="10">
    <source>
        <dbReference type="PROSITE" id="PS50112"/>
    </source>
</evidence>
<dbReference type="EMBL" id="CP055263">
    <property type="protein sequence ID" value="QNF29943.1"/>
    <property type="molecule type" value="Genomic_DNA"/>
</dbReference>
<keyword evidence="8" id="KW-0902">Two-component regulatory system</keyword>
<dbReference type="PANTHER" id="PTHR43065">
    <property type="entry name" value="SENSOR HISTIDINE KINASE"/>
    <property type="match status" value="1"/>
</dbReference>
<dbReference type="InterPro" id="IPR003661">
    <property type="entry name" value="HisK_dim/P_dom"/>
</dbReference>
<evidence type="ECO:0000256" key="1">
    <source>
        <dbReference type="ARBA" id="ARBA00000085"/>
    </source>
</evidence>
<evidence type="ECO:0000259" key="9">
    <source>
        <dbReference type="PROSITE" id="PS50109"/>
    </source>
</evidence>
<dbReference type="PROSITE" id="PS50113">
    <property type="entry name" value="PAC"/>
    <property type="match status" value="1"/>
</dbReference>
<dbReference type="Pfam" id="PF02518">
    <property type="entry name" value="HATPase_c"/>
    <property type="match status" value="1"/>
</dbReference>
<protein>
    <recommendedName>
        <fullName evidence="2">histidine kinase</fullName>
        <ecNumber evidence="2">2.7.13.3</ecNumber>
    </recommendedName>
</protein>
<proteinExistence type="predicted"/>
<keyword evidence="7" id="KW-0067">ATP-binding</keyword>
<dbReference type="CDD" id="cd00082">
    <property type="entry name" value="HisKA"/>
    <property type="match status" value="1"/>
</dbReference>
<dbReference type="PROSITE" id="PS50109">
    <property type="entry name" value="HIS_KIN"/>
    <property type="match status" value="1"/>
</dbReference>
<dbReference type="RefSeq" id="WP_185653277.1">
    <property type="nucleotide sequence ID" value="NZ_CP055263.1"/>
</dbReference>
<dbReference type="InterPro" id="IPR036097">
    <property type="entry name" value="HisK_dim/P_sf"/>
</dbReference>
<dbReference type="SUPFAM" id="SSF47384">
    <property type="entry name" value="Homodimeric domain of signal transducing histidine kinase"/>
    <property type="match status" value="1"/>
</dbReference>
<dbReference type="InterPro" id="IPR004358">
    <property type="entry name" value="Sig_transdc_His_kin-like_C"/>
</dbReference>
<keyword evidence="5" id="KW-0547">Nucleotide-binding</keyword>
<dbReference type="Gene3D" id="3.30.450.40">
    <property type="match status" value="1"/>
</dbReference>
<dbReference type="PANTHER" id="PTHR43065:SF10">
    <property type="entry name" value="PEROXIDE STRESS-ACTIVATED HISTIDINE KINASE MAK3"/>
    <property type="match status" value="1"/>
</dbReference>
<dbReference type="CDD" id="cd00130">
    <property type="entry name" value="PAS"/>
    <property type="match status" value="1"/>
</dbReference>
<accession>A0ABX6S857</accession>
<evidence type="ECO:0000256" key="4">
    <source>
        <dbReference type="ARBA" id="ARBA00022679"/>
    </source>
</evidence>
<feature type="domain" description="PAC" evidence="11">
    <location>
        <begin position="261"/>
        <end position="314"/>
    </location>
</feature>
<evidence type="ECO:0000256" key="5">
    <source>
        <dbReference type="ARBA" id="ARBA00022741"/>
    </source>
</evidence>
<dbReference type="SUPFAM" id="SSF55874">
    <property type="entry name" value="ATPase domain of HSP90 chaperone/DNA topoisomerase II/histidine kinase"/>
    <property type="match status" value="1"/>
</dbReference>
<dbReference type="InterPro" id="IPR036890">
    <property type="entry name" value="HATPase_C_sf"/>
</dbReference>
<evidence type="ECO:0000256" key="7">
    <source>
        <dbReference type="ARBA" id="ARBA00022840"/>
    </source>
</evidence>
<dbReference type="Proteomes" id="UP000515490">
    <property type="component" value="Chromosome"/>
</dbReference>
<keyword evidence="3" id="KW-0597">Phosphoprotein</keyword>
<dbReference type="PRINTS" id="PR00344">
    <property type="entry name" value="BCTRLSENSOR"/>
</dbReference>